<dbReference type="Proteomes" id="UP000305778">
    <property type="component" value="Unassembled WGS sequence"/>
</dbReference>
<dbReference type="GO" id="GO:0016705">
    <property type="term" value="F:oxidoreductase activity, acting on paired donors, with incorporation or reduction of molecular oxygen"/>
    <property type="evidence" value="ECO:0007669"/>
    <property type="project" value="InterPro"/>
</dbReference>
<evidence type="ECO:0000256" key="4">
    <source>
        <dbReference type="ARBA" id="ARBA00023002"/>
    </source>
</evidence>
<evidence type="ECO:0000313" key="8">
    <source>
        <dbReference type="Proteomes" id="UP000305778"/>
    </source>
</evidence>
<dbReference type="OrthoDB" id="5500002at2"/>
<comment type="caution">
    <text evidence="7">The sequence shown here is derived from an EMBL/GenBank/DDBJ whole genome shotgun (WGS) entry which is preliminary data.</text>
</comment>
<keyword evidence="5" id="KW-0408">Iron</keyword>
<proteinExistence type="inferred from homology"/>
<dbReference type="PANTHER" id="PTHR46696">
    <property type="entry name" value="P450, PUTATIVE (EUROFUNG)-RELATED"/>
    <property type="match status" value="1"/>
</dbReference>
<dbReference type="InterPro" id="IPR001128">
    <property type="entry name" value="Cyt_P450"/>
</dbReference>
<reference evidence="7 8" key="1">
    <citation type="submission" date="2019-04" db="EMBL/GenBank/DDBJ databases">
        <title>Streptomyces oryziradicis sp. nov., a novel actinomycete isolated from rhizosphere soil of rice (Oryza sativa L.).</title>
        <authorList>
            <person name="Li C."/>
        </authorList>
    </citation>
    <scope>NUCLEOTIDE SEQUENCE [LARGE SCALE GENOMIC DNA]</scope>
    <source>
        <strain evidence="7 8">NEAU-C40</strain>
    </source>
</reference>
<keyword evidence="8" id="KW-1185">Reference proteome</keyword>
<dbReference type="EMBL" id="SUMC01000219">
    <property type="protein sequence ID" value="TJZ94481.1"/>
    <property type="molecule type" value="Genomic_DNA"/>
</dbReference>
<dbReference type="Gene3D" id="1.10.630.10">
    <property type="entry name" value="Cytochrome P450"/>
    <property type="match status" value="1"/>
</dbReference>
<dbReference type="InterPro" id="IPR036396">
    <property type="entry name" value="Cyt_P450_sf"/>
</dbReference>
<keyword evidence="4" id="KW-0560">Oxidoreductase</keyword>
<evidence type="ECO:0000256" key="2">
    <source>
        <dbReference type="ARBA" id="ARBA00022617"/>
    </source>
</evidence>
<dbReference type="GO" id="GO:0005506">
    <property type="term" value="F:iron ion binding"/>
    <property type="evidence" value="ECO:0007669"/>
    <property type="project" value="InterPro"/>
</dbReference>
<dbReference type="InterPro" id="IPR002397">
    <property type="entry name" value="Cyt_P450_B"/>
</dbReference>
<dbReference type="AlphaFoldDB" id="A0A4U0RG26"/>
<dbReference type="GO" id="GO:0020037">
    <property type="term" value="F:heme binding"/>
    <property type="evidence" value="ECO:0007669"/>
    <property type="project" value="InterPro"/>
</dbReference>
<name>A0A4U0RG26_9ACTN</name>
<sequence length="405" mass="44551">MDANEILGELLTPEGRDNPYPHYAAAHGLGPVAPLGDKLWMVPGYDAINETLRASEFGPWDDRYNRLFTAAEWKLHPSVIALTKSILDTNPPDHTRMRDVMARAFSARRVAALEPMIRQISRDLLDEMADEASDGSSVDFMDRFAFNLSVGVVGGLFGMPKEDWPRFKQLANDWTLVFEVTPTEEDTAIADTAYAEFETYFEALVAKRRTDPGDDLVSAVVQITDQENAPLTAEELVCNLGVVLAAGIETTTHIFGNGLNLLFQHPEVAAGLHAKEIAADNFVEEVLRFDSPVQLIARVAREDAEIAGTRIPMGEWALLALGAGNRDPKRYSDPDVFDPTRTAIQPVSMGAGIHHCLGAPLARLEGSVAFDELMERFPKIAPAGEPTRRDRLTIRGYENLPVTLG</sequence>
<keyword evidence="3" id="KW-0479">Metal-binding</keyword>
<dbReference type="Pfam" id="PF00067">
    <property type="entry name" value="p450"/>
    <property type="match status" value="1"/>
</dbReference>
<evidence type="ECO:0000313" key="7">
    <source>
        <dbReference type="EMBL" id="TJZ94481.1"/>
    </source>
</evidence>
<dbReference type="PRINTS" id="PR00359">
    <property type="entry name" value="BP450"/>
</dbReference>
<evidence type="ECO:0000256" key="6">
    <source>
        <dbReference type="ARBA" id="ARBA00023033"/>
    </source>
</evidence>
<evidence type="ECO:0000256" key="3">
    <source>
        <dbReference type="ARBA" id="ARBA00022723"/>
    </source>
</evidence>
<gene>
    <name evidence="7" type="ORF">FCI23_53615</name>
</gene>
<dbReference type="CDD" id="cd20625">
    <property type="entry name" value="CYP164-like"/>
    <property type="match status" value="1"/>
</dbReference>
<organism evidence="7 8">
    <name type="scientific">Actinacidiphila oryziradicis</name>
    <dbReference type="NCBI Taxonomy" id="2571141"/>
    <lineage>
        <taxon>Bacteria</taxon>
        <taxon>Bacillati</taxon>
        <taxon>Actinomycetota</taxon>
        <taxon>Actinomycetes</taxon>
        <taxon>Kitasatosporales</taxon>
        <taxon>Streptomycetaceae</taxon>
        <taxon>Actinacidiphila</taxon>
    </lineage>
</organism>
<dbReference type="PANTHER" id="PTHR46696:SF1">
    <property type="entry name" value="CYTOCHROME P450 YJIB-RELATED"/>
    <property type="match status" value="1"/>
</dbReference>
<keyword evidence="6" id="KW-0503">Monooxygenase</keyword>
<dbReference type="SUPFAM" id="SSF48264">
    <property type="entry name" value="Cytochrome P450"/>
    <property type="match status" value="1"/>
</dbReference>
<evidence type="ECO:0000256" key="1">
    <source>
        <dbReference type="ARBA" id="ARBA00010617"/>
    </source>
</evidence>
<dbReference type="RefSeq" id="WP_136731440.1">
    <property type="nucleotide sequence ID" value="NZ_SUMC01000219.1"/>
</dbReference>
<dbReference type="FunFam" id="1.10.630.10:FF:000018">
    <property type="entry name" value="Cytochrome P450 monooxygenase"/>
    <property type="match status" value="1"/>
</dbReference>
<keyword evidence="2" id="KW-0349">Heme</keyword>
<accession>A0A4U0RG26</accession>
<protein>
    <submittedName>
        <fullName evidence="7">Cytochrome P450</fullName>
    </submittedName>
</protein>
<evidence type="ECO:0000256" key="5">
    <source>
        <dbReference type="ARBA" id="ARBA00023004"/>
    </source>
</evidence>
<dbReference type="GO" id="GO:0004497">
    <property type="term" value="F:monooxygenase activity"/>
    <property type="evidence" value="ECO:0007669"/>
    <property type="project" value="UniProtKB-KW"/>
</dbReference>
<comment type="similarity">
    <text evidence="1">Belongs to the cytochrome P450 family.</text>
</comment>